<dbReference type="InterPro" id="IPR000195">
    <property type="entry name" value="Rab-GAP-TBC_dom"/>
</dbReference>
<dbReference type="Pfam" id="PF00566">
    <property type="entry name" value="RabGAP-TBC"/>
    <property type="match status" value="1"/>
</dbReference>
<organism evidence="5 6">
    <name type="scientific">Saccoglossus kowalevskii</name>
    <name type="common">Acorn worm</name>
    <dbReference type="NCBI Taxonomy" id="10224"/>
    <lineage>
        <taxon>Eukaryota</taxon>
        <taxon>Metazoa</taxon>
        <taxon>Hemichordata</taxon>
        <taxon>Enteropneusta</taxon>
        <taxon>Harrimaniidae</taxon>
        <taxon>Saccoglossus</taxon>
    </lineage>
</organism>
<sequence length="510" mass="58412">LLEPDGKSQISEYPITNILFCCRGAESTHEFDCFAFNTGHGRRDNEIFQCHVFRCEVPEAVEKILLCFAQAFRRVPRSPSSIYTPPPTPTKDLSNLFTFDVGLDIKEDVDGKGGYNHVPKEKNCFKLRQDYVKKVIVTVQQTSNMELVIERCFGLLLAPGRNVKHADMHLLDMVSMGCSGDSRSNVISGEWDPAGFEVLNTETPKGTRVFMTVAVDLVIAGIQEPVRFRIETKVRIFPPTERFWYFNKKPIHEQFYLTLKEVPSEVENEQAFEVVNLISETELERRRATHTLQPHAVPLEHSNSTPTPQDEDEEIDHQMIMFSDNDEPLLSGFGDVSKDCEEVILENWGDALAKWRTNMNNKPKQITSLARKGIPEALRGEVWQLLSGCHDNEDLMEHYRVLIARDSPAEKVIERDINRTFPAHDFFKEAGGLGQDALYKISKAYSVYDEEVGYCQGLSFLAAVLLLHMPEEQAFAVLVKIMYEYGLRDLFRNDFDMLHTKFYILERLLE</sequence>
<accession>A0ABM0MLF5</accession>
<dbReference type="InterPro" id="IPR050302">
    <property type="entry name" value="Rab_GAP_TBC_domain"/>
</dbReference>
<feature type="non-terminal residue" evidence="6">
    <location>
        <position position="510"/>
    </location>
</feature>
<evidence type="ECO:0000259" key="3">
    <source>
        <dbReference type="PROSITE" id="PS01179"/>
    </source>
</evidence>
<dbReference type="InterPro" id="IPR022164">
    <property type="entry name" value="Kinesin-like"/>
</dbReference>
<gene>
    <name evidence="6" type="primary">LOC100371984</name>
</gene>
<dbReference type="PANTHER" id="PTHR47219">
    <property type="entry name" value="RAB GTPASE-ACTIVATING PROTEIN 1-LIKE"/>
    <property type="match status" value="1"/>
</dbReference>
<feature type="domain" description="PID" evidence="3">
    <location>
        <begin position="1"/>
        <end position="72"/>
    </location>
</feature>
<evidence type="ECO:0000256" key="1">
    <source>
        <dbReference type="ARBA" id="ARBA00022468"/>
    </source>
</evidence>
<dbReference type="SUPFAM" id="SSF50729">
    <property type="entry name" value="PH domain-like"/>
    <property type="match status" value="1"/>
</dbReference>
<evidence type="ECO:0000259" key="4">
    <source>
        <dbReference type="PROSITE" id="PS50086"/>
    </source>
</evidence>
<proteinExistence type="predicted"/>
<dbReference type="InterPro" id="IPR006020">
    <property type="entry name" value="PTB/PI_dom"/>
</dbReference>
<evidence type="ECO:0000256" key="2">
    <source>
        <dbReference type="SAM" id="MobiDB-lite"/>
    </source>
</evidence>
<dbReference type="RefSeq" id="XP_006820846.1">
    <property type="nucleotide sequence ID" value="XM_006820783.1"/>
</dbReference>
<dbReference type="Proteomes" id="UP000694865">
    <property type="component" value="Unplaced"/>
</dbReference>
<dbReference type="InterPro" id="IPR011993">
    <property type="entry name" value="PH-like_dom_sf"/>
</dbReference>
<dbReference type="Gene3D" id="1.10.8.270">
    <property type="entry name" value="putative rabgap domain of human tbc1 domain family member 14 like domains"/>
    <property type="match status" value="1"/>
</dbReference>
<protein>
    <submittedName>
        <fullName evidence="6">Rab GTPase-activating protein 1-like</fullName>
    </submittedName>
</protein>
<feature type="domain" description="Rab-GAP TBC" evidence="4">
    <location>
        <begin position="373"/>
        <end position="510"/>
    </location>
</feature>
<dbReference type="InterPro" id="IPR035969">
    <property type="entry name" value="Rab-GAP_TBC_sf"/>
</dbReference>
<feature type="region of interest" description="Disordered" evidence="2">
    <location>
        <begin position="291"/>
        <end position="312"/>
    </location>
</feature>
<keyword evidence="1" id="KW-0343">GTPase activation</keyword>
<keyword evidence="5" id="KW-1185">Reference proteome</keyword>
<dbReference type="SUPFAM" id="SSF47923">
    <property type="entry name" value="Ypt/Rab-GAP domain of gyp1p"/>
    <property type="match status" value="1"/>
</dbReference>
<dbReference type="PANTHER" id="PTHR47219:SF9">
    <property type="entry name" value="GTPASE ACTIVATING PROTEIN AND CENTROSOME-ASSOCIATED, ISOFORM B"/>
    <property type="match status" value="1"/>
</dbReference>
<dbReference type="PROSITE" id="PS01179">
    <property type="entry name" value="PID"/>
    <property type="match status" value="1"/>
</dbReference>
<dbReference type="Pfam" id="PF12473">
    <property type="entry name" value="DUF3694"/>
    <property type="match status" value="1"/>
</dbReference>
<dbReference type="PROSITE" id="PS50086">
    <property type="entry name" value="TBC_RABGAP"/>
    <property type="match status" value="1"/>
</dbReference>
<dbReference type="Gene3D" id="2.30.29.30">
    <property type="entry name" value="Pleckstrin-homology domain (PH domain)/Phosphotyrosine-binding domain (PTB)"/>
    <property type="match status" value="1"/>
</dbReference>
<feature type="non-terminal residue" evidence="6">
    <location>
        <position position="1"/>
    </location>
</feature>
<dbReference type="SMART" id="SM00164">
    <property type="entry name" value="TBC"/>
    <property type="match status" value="1"/>
</dbReference>
<dbReference type="Gene3D" id="1.10.10.750">
    <property type="entry name" value="Ypt/Rab-GAP domain of gyp1p, domain 1"/>
    <property type="match status" value="1"/>
</dbReference>
<evidence type="ECO:0000313" key="6">
    <source>
        <dbReference type="RefSeq" id="XP_006820846.1"/>
    </source>
</evidence>
<reference evidence="6" key="1">
    <citation type="submission" date="2025-08" db="UniProtKB">
        <authorList>
            <consortium name="RefSeq"/>
        </authorList>
    </citation>
    <scope>IDENTIFICATION</scope>
    <source>
        <tissue evidence="6">Testes</tissue>
    </source>
</reference>
<dbReference type="Pfam" id="PF00640">
    <property type="entry name" value="PID"/>
    <property type="match status" value="1"/>
</dbReference>
<dbReference type="GeneID" id="100371984"/>
<name>A0ABM0MLF5_SACKO</name>
<evidence type="ECO:0000313" key="5">
    <source>
        <dbReference type="Proteomes" id="UP000694865"/>
    </source>
</evidence>